<keyword evidence="1" id="KW-0175">Coiled coil</keyword>
<evidence type="ECO:0000256" key="2">
    <source>
        <dbReference type="SAM" id="Phobius"/>
    </source>
</evidence>
<dbReference type="SUPFAM" id="SSF46894">
    <property type="entry name" value="C-terminal effector domain of the bipartite response regulators"/>
    <property type="match status" value="1"/>
</dbReference>
<dbReference type="EMBL" id="LT629774">
    <property type="protein sequence ID" value="SDT08285.1"/>
    <property type="molecule type" value="Genomic_DNA"/>
</dbReference>
<feature type="transmembrane region" description="Helical" evidence="2">
    <location>
        <begin position="390"/>
        <end position="409"/>
    </location>
</feature>
<keyword evidence="2" id="KW-0472">Membrane</keyword>
<feature type="chain" id="PRO_5009265482" description="Tetratricopeptide repeat-containing protein" evidence="3">
    <location>
        <begin position="22"/>
        <end position="585"/>
    </location>
</feature>
<dbReference type="SUPFAM" id="SSF48452">
    <property type="entry name" value="TPR-like"/>
    <property type="match status" value="1"/>
</dbReference>
<dbReference type="AlphaFoldDB" id="A0A1H1XG80"/>
<evidence type="ECO:0008006" key="6">
    <source>
        <dbReference type="Google" id="ProtNLM"/>
    </source>
</evidence>
<dbReference type="STRING" id="1249933.SAMN04489797_3202"/>
<dbReference type="InterPro" id="IPR016032">
    <property type="entry name" value="Sig_transdc_resp-reg_C-effctor"/>
</dbReference>
<proteinExistence type="predicted"/>
<dbReference type="Gene3D" id="1.25.40.10">
    <property type="entry name" value="Tetratricopeptide repeat domain"/>
    <property type="match status" value="1"/>
</dbReference>
<evidence type="ECO:0000313" key="4">
    <source>
        <dbReference type="EMBL" id="SDT08285.1"/>
    </source>
</evidence>
<dbReference type="Proteomes" id="UP000198963">
    <property type="component" value="Chromosome I"/>
</dbReference>
<dbReference type="GO" id="GO:0003677">
    <property type="term" value="F:DNA binding"/>
    <property type="evidence" value="ECO:0007669"/>
    <property type="project" value="InterPro"/>
</dbReference>
<dbReference type="InterPro" id="IPR011990">
    <property type="entry name" value="TPR-like_helical_dom_sf"/>
</dbReference>
<gene>
    <name evidence="4" type="ORF">SAMN04489797_3202</name>
</gene>
<keyword evidence="3" id="KW-0732">Signal</keyword>
<reference evidence="4 5" key="1">
    <citation type="submission" date="2016-10" db="EMBL/GenBank/DDBJ databases">
        <authorList>
            <person name="Varghese N."/>
            <person name="Submissions S."/>
        </authorList>
    </citation>
    <scope>NUCLEOTIDE SEQUENCE [LARGE SCALE GENOMIC DNA]</scope>
    <source>
        <strain evidence="4 5">RHA_55</strain>
    </source>
</reference>
<dbReference type="GO" id="GO:0006355">
    <property type="term" value="P:regulation of DNA-templated transcription"/>
    <property type="evidence" value="ECO:0007669"/>
    <property type="project" value="InterPro"/>
</dbReference>
<sequence length="585" mass="68062">MLKFYTSLLFVILTANGLVWSQNTALTTDTPFKQYEEITELMGSISSEKDIKTFRRASFSDAQMQRYLSLHFKRLDLLGDIQGHTAFVLDSYLHSGNWFRSVGFPKESIKSYLDFFQYYEAHEDKLTLIQREDYKNMRSFARSILAENYAKLGLLDSAAIQHKINIEFTKSLNYIYHPSALNNYGLFFYWYKKDLDSAMYFFDGAYKLTQTKFPNHTLIGSIRDNIADLYTEQQAYDKALPLYQQNFEFYKTAINEETLIKDVPRLISAGAQLITTNTYLHRFKAAQQHFTKLEHIVATEAANNNVSTPSQVEFLRAKEQLLRTTNQISEAYLTAKDIEKLSDSLQTLLNHADKRWQEELNDITIDKIELNFKIDRIQKENMIKNQRTKLWFIGLLSSLFIILLVALIMNRRQHLLNAKNKQLLAEQKLENTALKVEQLNSEIKSKERDLSDFAIKLTQDQDWAKELATQLEVIKQASSKEQPALIKNLDSTIANKISVDSDTQAFFERLDKLSDTFYSKLMEQYPNLSKNEIRLCSLIRLKIESRSIATLQNITLASLNTSRYRLRKKLNLSEDTDLDFFIQSL</sequence>
<dbReference type="RefSeq" id="WP_092447630.1">
    <property type="nucleotide sequence ID" value="NZ_LT629774.1"/>
</dbReference>
<evidence type="ECO:0000256" key="1">
    <source>
        <dbReference type="SAM" id="Coils"/>
    </source>
</evidence>
<feature type="signal peptide" evidence="3">
    <location>
        <begin position="1"/>
        <end position="21"/>
    </location>
</feature>
<organism evidence="4 5">
    <name type="scientific">Winogradskyella sediminis</name>
    <dbReference type="NCBI Taxonomy" id="1382466"/>
    <lineage>
        <taxon>Bacteria</taxon>
        <taxon>Pseudomonadati</taxon>
        <taxon>Bacteroidota</taxon>
        <taxon>Flavobacteriia</taxon>
        <taxon>Flavobacteriales</taxon>
        <taxon>Flavobacteriaceae</taxon>
        <taxon>Winogradskyella</taxon>
    </lineage>
</organism>
<feature type="coiled-coil region" evidence="1">
    <location>
        <begin position="429"/>
        <end position="456"/>
    </location>
</feature>
<accession>A0A1H1XG80</accession>
<keyword evidence="2" id="KW-1133">Transmembrane helix</keyword>
<protein>
    <recommendedName>
        <fullName evidence="6">Tetratricopeptide repeat-containing protein</fullName>
    </recommendedName>
</protein>
<evidence type="ECO:0000256" key="3">
    <source>
        <dbReference type="SAM" id="SignalP"/>
    </source>
</evidence>
<keyword evidence="5" id="KW-1185">Reference proteome</keyword>
<evidence type="ECO:0000313" key="5">
    <source>
        <dbReference type="Proteomes" id="UP000198963"/>
    </source>
</evidence>
<keyword evidence="2" id="KW-0812">Transmembrane</keyword>
<name>A0A1H1XG80_9FLAO</name>